<gene>
    <name evidence="1" type="ORF">OPT61_g6682</name>
</gene>
<reference evidence="1" key="1">
    <citation type="submission" date="2022-11" db="EMBL/GenBank/DDBJ databases">
        <title>Genome Sequence of Boeremia exigua.</title>
        <authorList>
            <person name="Buettner E."/>
        </authorList>
    </citation>
    <scope>NUCLEOTIDE SEQUENCE</scope>
    <source>
        <strain evidence="1">CU02</strain>
    </source>
</reference>
<sequence length="591" mass="65217">MATKIGSRGPQEAQAGNTAFAGACKPVLRGRGRDDVHLAMNGEFQVCFDAASATGLGAALWSFGPFDPWSAESRWREAPNDTRAPTCPTRAGLDMAIGELSTTRDSTAASEFCIKEALYGGQLAAFVHIVASMSILEFLCDIRFHKSYVLPPNVDAGRQSPYRVSYADYGDSNSNAVVLFCGALMGTRFCYSPLDQMAKAYNVRIIHPDRPGIGGSQPVDLEKRIQTWLGRFCALLLRVTELLPAPVLGKFVSVVRFVNDNVMPLAGLSGSFKQGIRDSINRSSSLLASGSVPAPVPLTPTTLSLRTRGTSLFSHDESADLSLDDDAVVEELRSHITTFLFAECMDGIAADAQLFLRKPRSISWCSSVFWSDFDYAVPLFSKMIDEEDGVDGIGRLWAVDAFHAQTDALVGEKGQIWFDGCWMSHQLTLESFGHDDHHSNHLPFRNSYKYRSQIVEGTEHNYLMDPAYGASEVWLQRVRDAFPTPIESESDHGHQNFEEEEANGRALDNASASSTRPLTSLRRKSIRGLVGSVRRKTRDTSSKIFRVRLEEPRSGSLEPAAKGRSRSDVLTMPRPRLRGFMRRLSSRNKVT</sequence>
<comment type="caution">
    <text evidence="1">The sequence shown here is derived from an EMBL/GenBank/DDBJ whole genome shotgun (WGS) entry which is preliminary data.</text>
</comment>
<dbReference type="Proteomes" id="UP001153331">
    <property type="component" value="Unassembled WGS sequence"/>
</dbReference>
<name>A0ACC2I621_9PLEO</name>
<protein>
    <submittedName>
        <fullName evidence="1">Uncharacterized protein</fullName>
    </submittedName>
</protein>
<keyword evidence="2" id="KW-1185">Reference proteome</keyword>
<evidence type="ECO:0000313" key="2">
    <source>
        <dbReference type="Proteomes" id="UP001153331"/>
    </source>
</evidence>
<organism evidence="1 2">
    <name type="scientific">Boeremia exigua</name>
    <dbReference type="NCBI Taxonomy" id="749465"/>
    <lineage>
        <taxon>Eukaryota</taxon>
        <taxon>Fungi</taxon>
        <taxon>Dikarya</taxon>
        <taxon>Ascomycota</taxon>
        <taxon>Pezizomycotina</taxon>
        <taxon>Dothideomycetes</taxon>
        <taxon>Pleosporomycetidae</taxon>
        <taxon>Pleosporales</taxon>
        <taxon>Pleosporineae</taxon>
        <taxon>Didymellaceae</taxon>
        <taxon>Boeremia</taxon>
    </lineage>
</organism>
<dbReference type="EMBL" id="JAPHNI010000494">
    <property type="protein sequence ID" value="KAJ8110488.1"/>
    <property type="molecule type" value="Genomic_DNA"/>
</dbReference>
<evidence type="ECO:0000313" key="1">
    <source>
        <dbReference type="EMBL" id="KAJ8110488.1"/>
    </source>
</evidence>
<accession>A0ACC2I621</accession>
<proteinExistence type="predicted"/>